<evidence type="ECO:0000313" key="2">
    <source>
        <dbReference type="EMBL" id="EEY21617.1"/>
    </source>
</evidence>
<name>C9SS52_VERA1</name>
<dbReference type="Proteomes" id="UP000008698">
    <property type="component" value="Unassembled WGS sequence"/>
</dbReference>
<proteinExistence type="predicted"/>
<feature type="compositionally biased region" description="Low complexity" evidence="1">
    <location>
        <begin position="43"/>
        <end position="59"/>
    </location>
</feature>
<feature type="region of interest" description="Disordered" evidence="1">
    <location>
        <begin position="254"/>
        <end position="279"/>
    </location>
</feature>
<dbReference type="RefSeq" id="XP_003002268.1">
    <property type="nucleotide sequence ID" value="XM_003002222.1"/>
</dbReference>
<feature type="region of interest" description="Disordered" evidence="1">
    <location>
        <begin position="1"/>
        <end position="95"/>
    </location>
</feature>
<evidence type="ECO:0000256" key="1">
    <source>
        <dbReference type="SAM" id="MobiDB-lite"/>
    </source>
</evidence>
<dbReference type="AlphaFoldDB" id="C9SS52"/>
<organism evidence="3">
    <name type="scientific">Verticillium alfalfae (strain VaMs.102 / ATCC MYA-4576 / FGSC 10136)</name>
    <name type="common">Verticillium wilt of alfalfa</name>
    <name type="synonym">Verticillium albo-atrum</name>
    <dbReference type="NCBI Taxonomy" id="526221"/>
    <lineage>
        <taxon>Eukaryota</taxon>
        <taxon>Fungi</taxon>
        <taxon>Dikarya</taxon>
        <taxon>Ascomycota</taxon>
        <taxon>Pezizomycotina</taxon>
        <taxon>Sordariomycetes</taxon>
        <taxon>Hypocreomycetidae</taxon>
        <taxon>Glomerellales</taxon>
        <taxon>Plectosphaerellaceae</taxon>
        <taxon>Verticillium</taxon>
    </lineage>
</organism>
<dbReference type="OrthoDB" id="5237337at2759"/>
<dbReference type="KEGG" id="val:VDBG_07727"/>
<dbReference type="GeneID" id="9536091"/>
<reference evidence="3" key="1">
    <citation type="journal article" date="2011" name="PLoS Pathog.">
        <title>Comparative genomics yields insights into niche adaptation of plant vascular wilt pathogens.</title>
        <authorList>
            <person name="Klosterman S.J."/>
            <person name="Subbarao K.V."/>
            <person name="Kang S."/>
            <person name="Veronese P."/>
            <person name="Gold S.E."/>
            <person name="Thomma B.P.H.J."/>
            <person name="Chen Z."/>
            <person name="Henrissat B."/>
            <person name="Lee Y.-H."/>
            <person name="Park J."/>
            <person name="Garcia-Pedrajas M.D."/>
            <person name="Barbara D.J."/>
            <person name="Anchieta A."/>
            <person name="de Jonge R."/>
            <person name="Santhanam P."/>
            <person name="Maruthachalam K."/>
            <person name="Atallah Z."/>
            <person name="Amyotte S.G."/>
            <person name="Paz Z."/>
            <person name="Inderbitzin P."/>
            <person name="Hayes R.J."/>
            <person name="Heiman D.I."/>
            <person name="Young S."/>
            <person name="Zeng Q."/>
            <person name="Engels R."/>
            <person name="Galagan J."/>
            <person name="Cuomo C.A."/>
            <person name="Dobinson K.F."/>
            <person name="Ma L.-J."/>
        </authorList>
    </citation>
    <scope>NUCLEOTIDE SEQUENCE [LARGE SCALE GENOMIC DNA]</scope>
    <source>
        <strain evidence="3">VaMs.102 / ATCC MYA-4576 / FGSC 10136</strain>
    </source>
</reference>
<dbReference type="STRING" id="526221.C9SS52"/>
<sequence length="327" mass="36183">MPRRYDDSLSPSPSPSPSRASSPSRRHRRARSTSYSDRRRPVSRSPSLARRSLSASRSRSPPRRGSHSRSRSRSRSRSHTSSRTSRATKVKDKMKEKKEIPYGFLAGIGVSALLLHKYWPKGWVHGEEKYWDNKVGRAGGRVAEVVVERPRGVLREGRVPAGPVLEEMREGWREERAREKGLEVPERRSRRSRSLSGSGGEDGARAEPWTGTGAGAECDTDWAWTTWTMCMRIRDARGGLRAIMTTIGTAWDGIPPSSIRTKGATRKKDGTQKNDDTRQRGATVTTIVDMMLSTMTGLAGGGKGVDVFTMCVLDNTGKGTDTLITKS</sequence>
<keyword evidence="3" id="KW-1185">Reference proteome</keyword>
<feature type="compositionally biased region" description="Basic and acidic residues" evidence="1">
    <location>
        <begin position="173"/>
        <end position="187"/>
    </location>
</feature>
<dbReference type="EMBL" id="DS985223">
    <property type="protein sequence ID" value="EEY21617.1"/>
    <property type="molecule type" value="Genomic_DNA"/>
</dbReference>
<protein>
    <submittedName>
        <fullName evidence="2">Predicted protein</fullName>
    </submittedName>
</protein>
<accession>C9SS52</accession>
<gene>
    <name evidence="2" type="ORF">VDBG_07727</name>
</gene>
<dbReference type="HOGENOM" id="CLU_850464_0_0_1"/>
<dbReference type="eggNOG" id="ENOG502T473">
    <property type="taxonomic scope" value="Eukaryota"/>
</dbReference>
<evidence type="ECO:0000313" key="3">
    <source>
        <dbReference type="Proteomes" id="UP000008698"/>
    </source>
</evidence>
<feature type="compositionally biased region" description="Basic residues" evidence="1">
    <location>
        <begin position="60"/>
        <end position="80"/>
    </location>
</feature>
<feature type="compositionally biased region" description="Basic and acidic residues" evidence="1">
    <location>
        <begin position="266"/>
        <end position="279"/>
    </location>
</feature>
<feature type="region of interest" description="Disordered" evidence="1">
    <location>
        <begin position="173"/>
        <end position="217"/>
    </location>
</feature>